<evidence type="ECO:0000313" key="2">
    <source>
        <dbReference type="Proteomes" id="UP000002424"/>
    </source>
</evidence>
<keyword evidence="2" id="KW-1185">Reference proteome</keyword>
<dbReference type="EMBL" id="CP001157">
    <property type="protein sequence ID" value="ACO80400.1"/>
    <property type="molecule type" value="Genomic_DNA"/>
</dbReference>
<dbReference type="GeneID" id="88187191"/>
<protein>
    <recommendedName>
        <fullName evidence="3">DUF2845 domain-containing protein</fullName>
    </recommendedName>
</protein>
<dbReference type="KEGG" id="avn:Avin_42770"/>
<dbReference type="AlphaFoldDB" id="C1DFK4"/>
<evidence type="ECO:0000313" key="1">
    <source>
        <dbReference type="EMBL" id="ACO80400.1"/>
    </source>
</evidence>
<dbReference type="STRING" id="322710.Avin_42770"/>
<dbReference type="InterPro" id="IPR021268">
    <property type="entry name" value="DUF2845"/>
</dbReference>
<dbReference type="Pfam" id="PF11006">
    <property type="entry name" value="DUF2845"/>
    <property type="match status" value="1"/>
</dbReference>
<gene>
    <name evidence="1" type="ordered locus">Avin_42770</name>
</gene>
<dbReference type="HOGENOM" id="CLU_160686_3_0_6"/>
<dbReference type="EnsemblBacteria" id="ACO80400">
    <property type="protein sequence ID" value="ACO80400"/>
    <property type="gene ID" value="Avin_42770"/>
</dbReference>
<accession>C1DFK4</accession>
<dbReference type="OrthoDB" id="8906462at2"/>
<dbReference type="Proteomes" id="UP000002424">
    <property type="component" value="Chromosome"/>
</dbReference>
<reference evidence="1 2" key="1">
    <citation type="journal article" date="2009" name="J. Bacteriol.">
        <title>Genome sequence of Azotobacter vinelandii, an obligate aerobe specialized to support diverse anaerobic metabolic processes.</title>
        <authorList>
            <person name="Setubal J.C."/>
            <person name="dos Santos P."/>
            <person name="Goldman B.S."/>
            <person name="Ertesvag H."/>
            <person name="Espin G."/>
            <person name="Rubio L.M."/>
            <person name="Valla S."/>
            <person name="Almeida N.F."/>
            <person name="Balasubramanian D."/>
            <person name="Cromes L."/>
            <person name="Curatti L."/>
            <person name="Du Z."/>
            <person name="Godsy E."/>
            <person name="Goodner B."/>
            <person name="Hellner-Burris K."/>
            <person name="Hernandez J.A."/>
            <person name="Houmiel K."/>
            <person name="Imperial J."/>
            <person name="Kennedy C."/>
            <person name="Larson T.J."/>
            <person name="Latreille P."/>
            <person name="Ligon L.S."/>
            <person name="Lu J."/>
            <person name="Maerk M."/>
            <person name="Miller N.M."/>
            <person name="Norton S."/>
            <person name="O'Carroll I.P."/>
            <person name="Paulsen I."/>
            <person name="Raulfs E.C."/>
            <person name="Roemer R."/>
            <person name="Rosser J."/>
            <person name="Segura D."/>
            <person name="Slater S."/>
            <person name="Stricklin S.L."/>
            <person name="Studholme D.J."/>
            <person name="Sun J."/>
            <person name="Viana C.J."/>
            <person name="Wallin E."/>
            <person name="Wang B."/>
            <person name="Wheeler C."/>
            <person name="Zhu H."/>
            <person name="Dean D.R."/>
            <person name="Dixon R."/>
            <person name="Wood D."/>
        </authorList>
    </citation>
    <scope>NUCLEOTIDE SEQUENCE [LARGE SCALE GENOMIC DNA]</scope>
    <source>
        <strain evidence="2">DJ / ATCC BAA-1303</strain>
    </source>
</reference>
<sequence>MMARMNPFHLSAALFGPLPSLLPAATLRCDNRLISTGDSTYEVLAKCGEPVSREPLDYREWRGDWGAHHEPAREEWVYGPRNGMHYFLRFEGNRLADIDSRRLQ</sequence>
<organism evidence="1 2">
    <name type="scientific">Azotobacter vinelandii (strain DJ / ATCC BAA-1303)</name>
    <dbReference type="NCBI Taxonomy" id="322710"/>
    <lineage>
        <taxon>Bacteria</taxon>
        <taxon>Pseudomonadati</taxon>
        <taxon>Pseudomonadota</taxon>
        <taxon>Gammaproteobacteria</taxon>
        <taxon>Pseudomonadales</taxon>
        <taxon>Pseudomonadaceae</taxon>
        <taxon>Azotobacter</taxon>
    </lineage>
</organism>
<name>C1DFK4_AZOVD</name>
<dbReference type="RefSeq" id="WP_012702768.1">
    <property type="nucleotide sequence ID" value="NC_012560.1"/>
</dbReference>
<proteinExistence type="predicted"/>
<evidence type="ECO:0008006" key="3">
    <source>
        <dbReference type="Google" id="ProtNLM"/>
    </source>
</evidence>